<keyword evidence="5" id="KW-1185">Reference proteome</keyword>
<keyword evidence="2" id="KW-0732">Signal</keyword>
<dbReference type="SUPFAM" id="SSF50939">
    <property type="entry name" value="Sialidases"/>
    <property type="match status" value="1"/>
</dbReference>
<evidence type="ECO:0000313" key="5">
    <source>
        <dbReference type="Proteomes" id="UP001596052"/>
    </source>
</evidence>
<dbReference type="InterPro" id="IPR036278">
    <property type="entry name" value="Sialidase_sf"/>
</dbReference>
<protein>
    <submittedName>
        <fullName evidence="4">Sialidase family protein</fullName>
        <ecNumber evidence="4">3.2.1.-</ecNumber>
    </submittedName>
</protein>
<gene>
    <name evidence="4" type="ORF">ACFQDI_14225</name>
</gene>
<dbReference type="Proteomes" id="UP001596052">
    <property type="component" value="Unassembled WGS sequence"/>
</dbReference>
<sequence length="388" mass="42675">MKSCLLATGLSMVLPCLYAAETGDVRDVRVIRTAEQEPRAALLGQPSLALWKDKHLVAAYQLGIAGKTDMGSIDAVVSTDDGQSWSIPSTIFDSTERHGAMQFGYCNAVLYKPPGQEVLWCFAMRCPLNYADSEDSHLAAAYSGDGGRSWNPVELAMHYTGPLVILGEIRRIEEDGHPVYVMPAHRNTRRADPHGTREHFVLRSTSLLDWHLGGYVPLPKGKEAFLHEGQIAVMDAKQGRLKMVMRTSTGVPEGKLMDGGALNPPRAWSSSSADGGRTWSVAQEEPELWNTVSEAWYGRSGDGRLLYVYNDGPTFSRMALRYKVGSADGAWGPEQNFFDEGIHNSYPTLIEVGPGEFRAVWDSGDAKRHRRAIRFGKLSLPDLKPAAP</sequence>
<name>A0ABW0KU13_9BACT</name>
<dbReference type="PANTHER" id="PTHR43752">
    <property type="entry name" value="BNR/ASP-BOX REPEAT FAMILY PROTEIN"/>
    <property type="match status" value="1"/>
</dbReference>
<evidence type="ECO:0000256" key="1">
    <source>
        <dbReference type="SAM" id="MobiDB-lite"/>
    </source>
</evidence>
<dbReference type="InterPro" id="IPR011040">
    <property type="entry name" value="Sialidase"/>
</dbReference>
<dbReference type="PANTHER" id="PTHR43752:SF2">
    <property type="entry name" value="BNR_ASP-BOX REPEAT FAMILY PROTEIN"/>
    <property type="match status" value="1"/>
</dbReference>
<feature type="domain" description="Sialidase" evidence="3">
    <location>
        <begin position="56"/>
        <end position="355"/>
    </location>
</feature>
<dbReference type="CDD" id="cd15482">
    <property type="entry name" value="Sialidase_non-viral"/>
    <property type="match status" value="1"/>
</dbReference>
<evidence type="ECO:0000313" key="4">
    <source>
        <dbReference type="EMBL" id="MFC5456016.1"/>
    </source>
</evidence>
<proteinExistence type="predicted"/>
<comment type="caution">
    <text evidence="4">The sequence shown here is derived from an EMBL/GenBank/DDBJ whole genome shotgun (WGS) entry which is preliminary data.</text>
</comment>
<feature type="signal peptide" evidence="2">
    <location>
        <begin position="1"/>
        <end position="19"/>
    </location>
</feature>
<dbReference type="EC" id="3.2.1.-" evidence="4"/>
<reference evidence="5" key="1">
    <citation type="journal article" date="2019" name="Int. J. Syst. Evol. Microbiol.">
        <title>The Global Catalogue of Microorganisms (GCM) 10K type strain sequencing project: providing services to taxonomists for standard genome sequencing and annotation.</title>
        <authorList>
            <consortium name="The Broad Institute Genomics Platform"/>
            <consortium name="The Broad Institute Genome Sequencing Center for Infectious Disease"/>
            <person name="Wu L."/>
            <person name="Ma J."/>
        </authorList>
    </citation>
    <scope>NUCLEOTIDE SEQUENCE [LARGE SCALE GENOMIC DNA]</scope>
    <source>
        <strain evidence="5">CGMCC 4.1469</strain>
    </source>
</reference>
<organism evidence="4 5">
    <name type="scientific">Prosthecobacter fluviatilis</name>
    <dbReference type="NCBI Taxonomy" id="445931"/>
    <lineage>
        <taxon>Bacteria</taxon>
        <taxon>Pseudomonadati</taxon>
        <taxon>Verrucomicrobiota</taxon>
        <taxon>Verrucomicrobiia</taxon>
        <taxon>Verrucomicrobiales</taxon>
        <taxon>Verrucomicrobiaceae</taxon>
        <taxon>Prosthecobacter</taxon>
    </lineage>
</organism>
<accession>A0ABW0KU13</accession>
<dbReference type="RefSeq" id="WP_377167827.1">
    <property type="nucleotide sequence ID" value="NZ_JBHSMQ010000005.1"/>
</dbReference>
<dbReference type="EMBL" id="JBHSMQ010000005">
    <property type="protein sequence ID" value="MFC5456016.1"/>
    <property type="molecule type" value="Genomic_DNA"/>
</dbReference>
<dbReference type="Gene3D" id="2.120.10.10">
    <property type="match status" value="2"/>
</dbReference>
<dbReference type="GO" id="GO:0016798">
    <property type="term" value="F:hydrolase activity, acting on glycosyl bonds"/>
    <property type="evidence" value="ECO:0007669"/>
    <property type="project" value="UniProtKB-KW"/>
</dbReference>
<evidence type="ECO:0000256" key="2">
    <source>
        <dbReference type="SAM" id="SignalP"/>
    </source>
</evidence>
<feature type="chain" id="PRO_5047421684" evidence="2">
    <location>
        <begin position="20"/>
        <end position="388"/>
    </location>
</feature>
<dbReference type="Pfam" id="PF13088">
    <property type="entry name" value="BNR_2"/>
    <property type="match status" value="1"/>
</dbReference>
<keyword evidence="4" id="KW-0326">Glycosidase</keyword>
<keyword evidence="4" id="KW-0378">Hydrolase</keyword>
<evidence type="ECO:0000259" key="3">
    <source>
        <dbReference type="Pfam" id="PF13088"/>
    </source>
</evidence>
<feature type="region of interest" description="Disordered" evidence="1">
    <location>
        <begin position="254"/>
        <end position="277"/>
    </location>
</feature>